<dbReference type="NCBIfam" id="TIGR02532">
    <property type="entry name" value="IV_pilin_GFxxxE"/>
    <property type="match status" value="1"/>
</dbReference>
<evidence type="ECO:0008006" key="3">
    <source>
        <dbReference type="Google" id="ProtNLM"/>
    </source>
</evidence>
<dbReference type="AlphaFoldDB" id="A0A0F8X3L6"/>
<dbReference type="Pfam" id="PF07963">
    <property type="entry name" value="N_methyl"/>
    <property type="match status" value="1"/>
</dbReference>
<dbReference type="InterPro" id="IPR012902">
    <property type="entry name" value="N_methyl_site"/>
</dbReference>
<organism evidence="2">
    <name type="scientific">marine sediment metagenome</name>
    <dbReference type="NCBI Taxonomy" id="412755"/>
    <lineage>
        <taxon>unclassified sequences</taxon>
        <taxon>metagenomes</taxon>
        <taxon>ecological metagenomes</taxon>
    </lineage>
</organism>
<comment type="caution">
    <text evidence="2">The sequence shown here is derived from an EMBL/GenBank/DDBJ whole genome shotgun (WGS) entry which is preliminary data.</text>
</comment>
<name>A0A0F8X3L6_9ZZZZ</name>
<feature type="non-terminal residue" evidence="2">
    <location>
        <position position="103"/>
    </location>
</feature>
<protein>
    <recommendedName>
        <fullName evidence="3">Type II secretion system protein GspI C-terminal domain-containing protein</fullName>
    </recommendedName>
</protein>
<keyword evidence="1" id="KW-1133">Transmembrane helix</keyword>
<accession>A0A0F8X3L6</accession>
<gene>
    <name evidence="2" type="ORF">LCGC14_2993440</name>
</gene>
<keyword evidence="1" id="KW-0472">Membrane</keyword>
<reference evidence="2" key="1">
    <citation type="journal article" date="2015" name="Nature">
        <title>Complex archaea that bridge the gap between prokaryotes and eukaryotes.</title>
        <authorList>
            <person name="Spang A."/>
            <person name="Saw J.H."/>
            <person name="Jorgensen S.L."/>
            <person name="Zaremba-Niedzwiedzka K."/>
            <person name="Martijn J."/>
            <person name="Lind A.E."/>
            <person name="van Eijk R."/>
            <person name="Schleper C."/>
            <person name="Guy L."/>
            <person name="Ettema T.J."/>
        </authorList>
    </citation>
    <scope>NUCLEOTIDE SEQUENCE</scope>
</reference>
<dbReference type="EMBL" id="LAZR01061469">
    <property type="protein sequence ID" value="KKK63523.1"/>
    <property type="molecule type" value="Genomic_DNA"/>
</dbReference>
<proteinExistence type="predicted"/>
<keyword evidence="1" id="KW-0812">Transmembrane</keyword>
<evidence type="ECO:0000256" key="1">
    <source>
        <dbReference type="SAM" id="Phobius"/>
    </source>
</evidence>
<sequence>MKLKDRTRTGQLWAGVHRACDRQDGFTLLETILVVAIVAVVGVVFMRALDANTRITGQISEQLVAKNLITAAIEEIRKVDLDTATPPVLPYGDERLVALLAVG</sequence>
<feature type="transmembrane region" description="Helical" evidence="1">
    <location>
        <begin position="31"/>
        <end position="49"/>
    </location>
</feature>
<evidence type="ECO:0000313" key="2">
    <source>
        <dbReference type="EMBL" id="KKK63523.1"/>
    </source>
</evidence>